<dbReference type="InterPro" id="IPR001680">
    <property type="entry name" value="WD40_rpt"/>
</dbReference>
<sequence length="369" mass="39040">MHGQIHQDAAEWDRRGHDPSFLYRGSRLEDARSATARWRADPSRYPALSASDAVQAFLTVSGRAATRTRRRWQAAAGVLAVLLLIAVITAVTAVRFGRDADQQRTLVLGQNAQFLSRQAAAYSDSQSVADDPAVSARLAAAAWAIYNTDEASASMISLLSRPQRAILTGHTGRVSSVAFSPDGTRLASGGGDGTVRIWDARTGAPIGKPLTGHTGWVSSVAFSPDGTRLASGGGDGTVRIWDARTGAPIGKPLTGHTGWVSSVAFSPDGTRLASGSYDGTVRIWDARTGAPIGKPLTGHTGWVSSVAFSPDGTRLASGSYDGTVRIWDVALPRDLLGAVCAIAGRGFTPEEWRQYIREAPYQPTCPASR</sequence>
<keyword evidence="6" id="KW-1185">Reference proteome</keyword>
<dbReference type="PROSITE" id="PS50294">
    <property type="entry name" value="WD_REPEATS_REGION"/>
    <property type="match status" value="4"/>
</dbReference>
<dbReference type="PRINTS" id="PR00320">
    <property type="entry name" value="GPROTEINBRPT"/>
</dbReference>
<gene>
    <name evidence="5" type="ORF">GT755_00040</name>
</gene>
<protein>
    <submittedName>
        <fullName evidence="5">Uncharacterized protein</fullName>
    </submittedName>
</protein>
<dbReference type="PROSITE" id="PS00678">
    <property type="entry name" value="WD_REPEATS_1"/>
    <property type="match status" value="4"/>
</dbReference>
<feature type="repeat" description="WD" evidence="3">
    <location>
        <begin position="296"/>
        <end position="329"/>
    </location>
</feature>
<name>A0A7C9MTY6_9ACTN</name>
<dbReference type="CDD" id="cd00200">
    <property type="entry name" value="WD40"/>
    <property type="match status" value="1"/>
</dbReference>
<dbReference type="PANTHER" id="PTHR19879">
    <property type="entry name" value="TRANSCRIPTION INITIATION FACTOR TFIID"/>
    <property type="match status" value="1"/>
</dbReference>
<dbReference type="PROSITE" id="PS50082">
    <property type="entry name" value="WD_REPEATS_2"/>
    <property type="match status" value="4"/>
</dbReference>
<dbReference type="EMBL" id="WXEW01000001">
    <property type="protein sequence ID" value="NAS20071.1"/>
    <property type="molecule type" value="Genomic_DNA"/>
</dbReference>
<dbReference type="InterPro" id="IPR015943">
    <property type="entry name" value="WD40/YVTN_repeat-like_dom_sf"/>
</dbReference>
<dbReference type="SMART" id="SM00320">
    <property type="entry name" value="WD40"/>
    <property type="match status" value="4"/>
</dbReference>
<reference evidence="5 6" key="1">
    <citation type="submission" date="2020-01" db="EMBL/GenBank/DDBJ databases">
        <title>Herbidospora sp. NEAU-GS84 nov., a novel actinomycete isolated from soil.</title>
        <authorList>
            <person name="Han L."/>
        </authorList>
    </citation>
    <scope>NUCLEOTIDE SEQUENCE [LARGE SCALE GENOMIC DNA]</scope>
    <source>
        <strain evidence="5 6">NEAU-GS84</strain>
    </source>
</reference>
<keyword evidence="4" id="KW-0472">Membrane</keyword>
<evidence type="ECO:0000256" key="4">
    <source>
        <dbReference type="SAM" id="Phobius"/>
    </source>
</evidence>
<dbReference type="Pfam" id="PF00400">
    <property type="entry name" value="WD40"/>
    <property type="match status" value="4"/>
</dbReference>
<keyword evidence="4" id="KW-0812">Transmembrane</keyword>
<evidence type="ECO:0000256" key="1">
    <source>
        <dbReference type="ARBA" id="ARBA00022574"/>
    </source>
</evidence>
<evidence type="ECO:0000256" key="3">
    <source>
        <dbReference type="PROSITE-ProRule" id="PRU00221"/>
    </source>
</evidence>
<accession>A0A7C9MTY6</accession>
<evidence type="ECO:0000313" key="5">
    <source>
        <dbReference type="EMBL" id="NAS20071.1"/>
    </source>
</evidence>
<keyword evidence="2" id="KW-0677">Repeat</keyword>
<feature type="transmembrane region" description="Helical" evidence="4">
    <location>
        <begin position="72"/>
        <end position="94"/>
    </location>
</feature>
<feature type="repeat" description="WD" evidence="3">
    <location>
        <begin position="167"/>
        <end position="208"/>
    </location>
</feature>
<evidence type="ECO:0000256" key="2">
    <source>
        <dbReference type="ARBA" id="ARBA00022737"/>
    </source>
</evidence>
<dbReference type="InterPro" id="IPR019775">
    <property type="entry name" value="WD40_repeat_CS"/>
</dbReference>
<organism evidence="5 6">
    <name type="scientific">Herbidospora solisilvae</name>
    <dbReference type="NCBI Taxonomy" id="2696284"/>
    <lineage>
        <taxon>Bacteria</taxon>
        <taxon>Bacillati</taxon>
        <taxon>Actinomycetota</taxon>
        <taxon>Actinomycetes</taxon>
        <taxon>Streptosporangiales</taxon>
        <taxon>Streptosporangiaceae</taxon>
        <taxon>Herbidospora</taxon>
    </lineage>
</organism>
<proteinExistence type="predicted"/>
<dbReference type="Gene3D" id="2.130.10.10">
    <property type="entry name" value="YVTN repeat-like/Quinoprotein amine dehydrogenase"/>
    <property type="match status" value="2"/>
</dbReference>
<dbReference type="PANTHER" id="PTHR19879:SF9">
    <property type="entry name" value="TRANSCRIPTION INITIATION FACTOR TFIID SUBUNIT 5"/>
    <property type="match status" value="1"/>
</dbReference>
<feature type="repeat" description="WD" evidence="3">
    <location>
        <begin position="210"/>
        <end position="251"/>
    </location>
</feature>
<feature type="repeat" description="WD" evidence="3">
    <location>
        <begin position="253"/>
        <end position="294"/>
    </location>
</feature>
<dbReference type="Proteomes" id="UP000479526">
    <property type="component" value="Unassembled WGS sequence"/>
</dbReference>
<dbReference type="InterPro" id="IPR020472">
    <property type="entry name" value="WD40_PAC1"/>
</dbReference>
<dbReference type="AlphaFoldDB" id="A0A7C9MTY6"/>
<keyword evidence="4" id="KW-1133">Transmembrane helix</keyword>
<evidence type="ECO:0000313" key="6">
    <source>
        <dbReference type="Proteomes" id="UP000479526"/>
    </source>
</evidence>
<dbReference type="InterPro" id="IPR036322">
    <property type="entry name" value="WD40_repeat_dom_sf"/>
</dbReference>
<dbReference type="SUPFAM" id="SSF50978">
    <property type="entry name" value="WD40 repeat-like"/>
    <property type="match status" value="1"/>
</dbReference>
<comment type="caution">
    <text evidence="5">The sequence shown here is derived from an EMBL/GenBank/DDBJ whole genome shotgun (WGS) entry which is preliminary data.</text>
</comment>
<keyword evidence="1 3" id="KW-0853">WD repeat</keyword>